<evidence type="ECO:0000259" key="11">
    <source>
        <dbReference type="PROSITE" id="PS51669"/>
    </source>
</evidence>
<dbReference type="SUPFAM" id="SSF53706">
    <property type="entry name" value="Formate dehydrogenase/DMSO reductase, domains 1-3"/>
    <property type="match status" value="1"/>
</dbReference>
<comment type="cofactor">
    <cofactor evidence="1">
        <name>Mo-bis(molybdopterin guanine dinucleotide)</name>
        <dbReference type="ChEBI" id="CHEBI:60539"/>
    </cofactor>
</comment>
<dbReference type="InterPro" id="IPR006657">
    <property type="entry name" value="MoPterin_dinucl-bd_dom"/>
</dbReference>
<comment type="similarity">
    <text evidence="3">Belongs to the prokaryotic molybdopterin-containing oxidoreductase family. NasA/NapA/NarB subfamily.</text>
</comment>
<reference evidence="12" key="1">
    <citation type="submission" date="2021-10" db="EMBL/GenBank/DDBJ databases">
        <title>The diversity and Nitrogen Metabolism of Culturable Nitrate-Utilizing Bacteria Within the Oxygen Minimum Zone of the Changjiang (Yangtze River)Estuary.</title>
        <authorList>
            <person name="Zhang D."/>
            <person name="Zheng J."/>
            <person name="Liu S."/>
            <person name="He W."/>
        </authorList>
    </citation>
    <scope>NUCLEOTIDE SEQUENCE</scope>
    <source>
        <strain evidence="12">FXH-223</strain>
    </source>
</reference>
<protein>
    <submittedName>
        <fullName evidence="12">Molybdopterin-dependent oxidoreductase</fullName>
    </submittedName>
</protein>
<dbReference type="GO" id="GO:0043546">
    <property type="term" value="F:molybdopterin cofactor binding"/>
    <property type="evidence" value="ECO:0007669"/>
    <property type="project" value="InterPro"/>
</dbReference>
<dbReference type="GO" id="GO:0016491">
    <property type="term" value="F:oxidoreductase activity"/>
    <property type="evidence" value="ECO:0007669"/>
    <property type="project" value="UniProtKB-KW"/>
</dbReference>
<keyword evidence="7" id="KW-0560">Oxidoreductase</keyword>
<evidence type="ECO:0000256" key="4">
    <source>
        <dbReference type="ARBA" id="ARBA00022485"/>
    </source>
</evidence>
<dbReference type="Pfam" id="PF04324">
    <property type="entry name" value="Fer2_BFD"/>
    <property type="match status" value="1"/>
</dbReference>
<evidence type="ECO:0000313" key="12">
    <source>
        <dbReference type="EMBL" id="MCC4308658.1"/>
    </source>
</evidence>
<evidence type="ECO:0000256" key="2">
    <source>
        <dbReference type="ARBA" id="ARBA00001966"/>
    </source>
</evidence>
<dbReference type="Pfam" id="PF00384">
    <property type="entry name" value="Molybdopterin"/>
    <property type="match status" value="1"/>
</dbReference>
<dbReference type="PANTHER" id="PTHR43105">
    <property type="entry name" value="RESPIRATORY NITRATE REDUCTASE"/>
    <property type="match status" value="1"/>
</dbReference>
<evidence type="ECO:0000313" key="13">
    <source>
        <dbReference type="Proteomes" id="UP001108027"/>
    </source>
</evidence>
<dbReference type="InterPro" id="IPR027467">
    <property type="entry name" value="MopterinOxRdtase_cofactor_BS"/>
</dbReference>
<sequence length="882" mass="96685">MAAHIPVTETTCPYCGVGCGVAVQGAGEAVAGLESHPANRGRLCVKGAALHDTLDLRHRLLYPEVDGARVGWDTALDAVTRRLRDTLARYGPDSVACYGSGQLLTEDYYVANKLMKGFIGSAHMDTNSRLCMASAVAGYKRAFGGDSVPGCYEDLDQADLLVLAGSNAAWTHPVLYQRMVAARKARPDVRVVVIDPRRTATCDLADLHLPLRPGADGLLFNGLLAWLARHGHLDRDYIREHTGGFQDALARAEADSGSLADLARRCDLRQADLERFFHWFAERPRTVTFYSQGINQSATGTDKCNAIINCHLATGRVGKPGASPFSITGQPNAMGGREVGGLANQLAAHMDFAADDVDRVKRFWNAPNMVSEPGLKAVDLFQAVADGRIRFIWILSTNPLVSLPEADRVREALRRCPTVVVSDCMGDTDTVRMADIKLPACTWGEKNGTVTNSERCISRQRPFLEAPGEARPDWWALAGVGRRLGYAEAFGWRHPAQVFAEHAALSGFENDGRRAFDISGLAALDQAGYDALTPVRWPVNRHWPRGRRRLFDDGRFHTDDGRARFVPITAALPDDPPGAGELIMNTGRIRDQWHTMTRTGKARRLLQHIGEPFVALHPRDARRHRIEDGQLAHVENRLGAIIVRARITTDQRPGELFVPMHWSSPFSARARLGALVPAITDPLSGQPESKFARVRVTPCAVRWQGFLITRVRHGDPDCLYWSYSPLPGGHLFELAGDDDPDRARRRLATLIGEAGQGEAPQWLDLRDPTAGHFRRVAVRDGRLIGALFIHPAGALPERDWLGGLLQRDRLEDDERRALLGGEAPDGGAGDGPVVCTCFQVGERAIRARIHAGDRSVEALGRSLRCGTNCGSCLPELKQLLQS</sequence>
<dbReference type="GO" id="GO:0016020">
    <property type="term" value="C:membrane"/>
    <property type="evidence" value="ECO:0007669"/>
    <property type="project" value="TreeGrafter"/>
</dbReference>
<dbReference type="InterPro" id="IPR007419">
    <property type="entry name" value="BFD-like_2Fe2S-bd_dom"/>
</dbReference>
<dbReference type="Gene3D" id="3.40.228.10">
    <property type="entry name" value="Dimethylsulfoxide Reductase, domain 2"/>
    <property type="match status" value="1"/>
</dbReference>
<keyword evidence="13" id="KW-1185">Reference proteome</keyword>
<dbReference type="SMART" id="SM00926">
    <property type="entry name" value="Molybdop_Fe4S4"/>
    <property type="match status" value="1"/>
</dbReference>
<dbReference type="GO" id="GO:0046872">
    <property type="term" value="F:metal ion binding"/>
    <property type="evidence" value="ECO:0007669"/>
    <property type="project" value="UniProtKB-KW"/>
</dbReference>
<dbReference type="Gene3D" id="2.20.25.90">
    <property type="entry name" value="ADC-like domains"/>
    <property type="match status" value="1"/>
</dbReference>
<dbReference type="Gene3D" id="2.40.40.20">
    <property type="match status" value="1"/>
</dbReference>
<accession>A0A9Q3YRI3</accession>
<evidence type="ECO:0000256" key="10">
    <source>
        <dbReference type="ARBA" id="ARBA00023063"/>
    </source>
</evidence>
<dbReference type="InterPro" id="IPR006963">
    <property type="entry name" value="Mopterin_OxRdtase_4Fe-4S_dom"/>
</dbReference>
<comment type="caution">
    <text evidence="12">The sequence shown here is derived from an EMBL/GenBank/DDBJ whole genome shotgun (WGS) entry which is preliminary data.</text>
</comment>
<keyword evidence="10" id="KW-0534">Nitrate assimilation</keyword>
<dbReference type="RefSeq" id="WP_228233776.1">
    <property type="nucleotide sequence ID" value="NZ_ARXL01000161.1"/>
</dbReference>
<dbReference type="Proteomes" id="UP001108027">
    <property type="component" value="Unassembled WGS sequence"/>
</dbReference>
<comment type="cofactor">
    <cofactor evidence="2">
        <name>[4Fe-4S] cluster</name>
        <dbReference type="ChEBI" id="CHEBI:49883"/>
    </cofactor>
</comment>
<keyword evidence="9" id="KW-0411">Iron-sulfur</keyword>
<evidence type="ECO:0000256" key="9">
    <source>
        <dbReference type="ARBA" id="ARBA00023014"/>
    </source>
</evidence>
<organism evidence="12 13">
    <name type="scientific">Alloalcanivorax marinus</name>
    <dbReference type="NCBI Taxonomy" id="1177169"/>
    <lineage>
        <taxon>Bacteria</taxon>
        <taxon>Pseudomonadati</taxon>
        <taxon>Pseudomonadota</taxon>
        <taxon>Gammaproteobacteria</taxon>
        <taxon>Oceanospirillales</taxon>
        <taxon>Alcanivoracaceae</taxon>
        <taxon>Alloalcanivorax</taxon>
    </lineage>
</organism>
<keyword evidence="4" id="KW-0004">4Fe-4S</keyword>
<dbReference type="InterPro" id="IPR006656">
    <property type="entry name" value="Mopterin_OxRdtase"/>
</dbReference>
<evidence type="ECO:0000256" key="7">
    <source>
        <dbReference type="ARBA" id="ARBA00023002"/>
    </source>
</evidence>
<dbReference type="InterPro" id="IPR041957">
    <property type="entry name" value="CT_Nitrate-R-NapA-like"/>
</dbReference>
<dbReference type="InterPro" id="IPR050123">
    <property type="entry name" value="Prok_molybdopt-oxidoreductase"/>
</dbReference>
<dbReference type="Gene3D" id="1.10.10.1100">
    <property type="entry name" value="BFD-like [2Fe-2S]-binding domain"/>
    <property type="match status" value="1"/>
</dbReference>
<keyword evidence="8" id="KW-0408">Iron</keyword>
<evidence type="ECO:0000256" key="8">
    <source>
        <dbReference type="ARBA" id="ARBA00023004"/>
    </source>
</evidence>
<dbReference type="AlphaFoldDB" id="A0A9Q3YRI3"/>
<keyword evidence="6" id="KW-0479">Metal-binding</keyword>
<dbReference type="CDD" id="cd02754">
    <property type="entry name" value="MopB_Nitrate-R-NapA-like"/>
    <property type="match status" value="1"/>
</dbReference>
<dbReference type="GO" id="GO:0042128">
    <property type="term" value="P:nitrate assimilation"/>
    <property type="evidence" value="ECO:0007669"/>
    <property type="project" value="UniProtKB-KW"/>
</dbReference>
<keyword evidence="5" id="KW-0500">Molybdenum</keyword>
<dbReference type="InterPro" id="IPR009010">
    <property type="entry name" value="Asp_de-COase-like_dom_sf"/>
</dbReference>
<dbReference type="CDD" id="cd02791">
    <property type="entry name" value="MopB_CT_Nitrate-R-NapA-like"/>
    <property type="match status" value="1"/>
</dbReference>
<proteinExistence type="inferred from homology"/>
<dbReference type="GO" id="GO:1990204">
    <property type="term" value="C:oxidoreductase complex"/>
    <property type="evidence" value="ECO:0007669"/>
    <property type="project" value="UniProtKB-ARBA"/>
</dbReference>
<dbReference type="Gene3D" id="3.40.50.740">
    <property type="match status" value="1"/>
</dbReference>
<dbReference type="GO" id="GO:0051539">
    <property type="term" value="F:4 iron, 4 sulfur cluster binding"/>
    <property type="evidence" value="ECO:0007669"/>
    <property type="project" value="UniProtKB-KW"/>
</dbReference>
<feature type="domain" description="4Fe-4S Mo/W bis-MGD-type" evidence="11">
    <location>
        <begin position="5"/>
        <end position="58"/>
    </location>
</feature>
<evidence type="ECO:0000256" key="5">
    <source>
        <dbReference type="ARBA" id="ARBA00022505"/>
    </source>
</evidence>
<dbReference type="PANTHER" id="PTHR43105:SF9">
    <property type="entry name" value="NADPH-FE(3+) OXIDOREDUCTASE SUBUNIT ALPHA"/>
    <property type="match status" value="1"/>
</dbReference>
<dbReference type="Pfam" id="PF04879">
    <property type="entry name" value="Molybdop_Fe4S4"/>
    <property type="match status" value="1"/>
</dbReference>
<dbReference type="SUPFAM" id="SSF50692">
    <property type="entry name" value="ADC-like"/>
    <property type="match status" value="1"/>
</dbReference>
<evidence type="ECO:0000256" key="1">
    <source>
        <dbReference type="ARBA" id="ARBA00001942"/>
    </source>
</evidence>
<dbReference type="GO" id="GO:0045333">
    <property type="term" value="P:cellular respiration"/>
    <property type="evidence" value="ECO:0007669"/>
    <property type="project" value="UniProtKB-ARBA"/>
</dbReference>
<dbReference type="EMBL" id="JAJGNA010000008">
    <property type="protein sequence ID" value="MCC4308658.1"/>
    <property type="molecule type" value="Genomic_DNA"/>
</dbReference>
<evidence type="ECO:0000256" key="6">
    <source>
        <dbReference type="ARBA" id="ARBA00022723"/>
    </source>
</evidence>
<dbReference type="PROSITE" id="PS51669">
    <property type="entry name" value="4FE4S_MOW_BIS_MGD"/>
    <property type="match status" value="1"/>
</dbReference>
<evidence type="ECO:0000256" key="3">
    <source>
        <dbReference type="ARBA" id="ARBA00008747"/>
    </source>
</evidence>
<dbReference type="Pfam" id="PF01568">
    <property type="entry name" value="Molydop_binding"/>
    <property type="match status" value="1"/>
</dbReference>
<name>A0A9Q3YRI3_9GAMM</name>
<dbReference type="PROSITE" id="PS00551">
    <property type="entry name" value="MOLYBDOPTERIN_PROK_1"/>
    <property type="match status" value="1"/>
</dbReference>
<gene>
    <name evidence="12" type="ORF">LL252_08740</name>
</gene>
<dbReference type="InterPro" id="IPR041854">
    <property type="entry name" value="BFD-like_2Fe2S-bd_dom_sf"/>
</dbReference>